<feature type="region of interest" description="Disordered" evidence="17">
    <location>
        <begin position="1"/>
        <end position="44"/>
    </location>
</feature>
<name>A0A6U0E413_MICPS</name>
<reference evidence="21" key="1">
    <citation type="submission" date="2021-01" db="EMBL/GenBank/DDBJ databases">
        <authorList>
            <person name="Corre E."/>
            <person name="Pelletier E."/>
            <person name="Niang G."/>
            <person name="Scheremetjew M."/>
            <person name="Finn R."/>
            <person name="Kale V."/>
            <person name="Holt S."/>
            <person name="Cochrane G."/>
            <person name="Meng A."/>
            <person name="Brown T."/>
            <person name="Cohen L."/>
        </authorList>
    </citation>
    <scope>NUCLEOTIDE SEQUENCE</scope>
    <source>
        <strain evidence="21">CCAC1681</strain>
    </source>
</reference>
<evidence type="ECO:0000256" key="8">
    <source>
        <dbReference type="ARBA" id="ARBA00022793"/>
    </source>
</evidence>
<evidence type="ECO:0000256" key="1">
    <source>
        <dbReference type="ARBA" id="ARBA00001933"/>
    </source>
</evidence>
<feature type="region of interest" description="Disordered" evidence="17">
    <location>
        <begin position="164"/>
        <end position="183"/>
    </location>
</feature>
<evidence type="ECO:0000256" key="17">
    <source>
        <dbReference type="SAM" id="MobiDB-lite"/>
    </source>
</evidence>
<dbReference type="InterPro" id="IPR022653">
    <property type="entry name" value="De-COase2_pyr-phos_BS"/>
</dbReference>
<dbReference type="GO" id="GO:0008792">
    <property type="term" value="F:arginine decarboxylase activity"/>
    <property type="evidence" value="ECO:0007669"/>
    <property type="project" value="UniProtKB-EC"/>
</dbReference>
<dbReference type="Gene3D" id="2.40.37.10">
    <property type="entry name" value="Lyase, Ornithine Decarboxylase, Chain A, domain 1"/>
    <property type="match status" value="2"/>
</dbReference>
<evidence type="ECO:0000256" key="14">
    <source>
        <dbReference type="ARBA" id="ARBA00049309"/>
    </source>
</evidence>
<keyword evidence="9 16" id="KW-0460">Magnesium</keyword>
<dbReference type="PROSITE" id="PS00878">
    <property type="entry name" value="ODR_DC_2_1"/>
    <property type="match status" value="1"/>
</dbReference>
<comment type="pathway">
    <text evidence="4 16">Amine and polyamine biosynthesis; agmatine biosynthesis; agmatine from L-arginine: step 1/1.</text>
</comment>
<dbReference type="PANTHER" id="PTHR43295:SF9">
    <property type="entry name" value="BIOSYNTHETIC ARGININE DECARBOXYLASE"/>
    <property type="match status" value="1"/>
</dbReference>
<dbReference type="EMBL" id="HBEN01014410">
    <property type="protein sequence ID" value="CAD8451111.1"/>
    <property type="molecule type" value="Transcribed_RNA"/>
</dbReference>
<dbReference type="InterPro" id="IPR000183">
    <property type="entry name" value="Orn/DAP/Arg_de-COase"/>
</dbReference>
<dbReference type="UniPathway" id="UPA00186">
    <property type="reaction ID" value="UER00284"/>
</dbReference>
<evidence type="ECO:0000259" key="18">
    <source>
        <dbReference type="Pfam" id="PF02784"/>
    </source>
</evidence>
<dbReference type="InterPro" id="IPR022657">
    <property type="entry name" value="De-COase2_CS"/>
</dbReference>
<evidence type="ECO:0000313" key="21">
    <source>
        <dbReference type="EMBL" id="CAD8451113.1"/>
    </source>
</evidence>
<dbReference type="InterPro" id="IPR002985">
    <property type="entry name" value="Arg_decrbxlase"/>
</dbReference>
<evidence type="ECO:0000256" key="7">
    <source>
        <dbReference type="ARBA" id="ARBA00022723"/>
    </source>
</evidence>
<keyword evidence="8 16" id="KW-0210">Decarboxylase</keyword>
<comment type="cofactor">
    <cofactor evidence="2 16">
        <name>Mg(2+)</name>
        <dbReference type="ChEBI" id="CHEBI:18420"/>
    </cofactor>
</comment>
<dbReference type="NCBIfam" id="NF003763">
    <property type="entry name" value="PRK05354.1"/>
    <property type="match status" value="1"/>
</dbReference>
<dbReference type="Pfam" id="PF02784">
    <property type="entry name" value="Orn_Arg_deC_N"/>
    <property type="match status" value="1"/>
</dbReference>
<feature type="modified residue" description="N6-(pyridoxal phosphate)lysine" evidence="15">
    <location>
        <position position="193"/>
    </location>
</feature>
<feature type="compositionally biased region" description="Low complexity" evidence="17">
    <location>
        <begin position="167"/>
        <end position="179"/>
    </location>
</feature>
<keyword evidence="7" id="KW-0479">Metal-binding</keyword>
<evidence type="ECO:0000256" key="6">
    <source>
        <dbReference type="ARBA" id="ARBA00012426"/>
    </source>
</evidence>
<evidence type="ECO:0000256" key="11">
    <source>
        <dbReference type="ARBA" id="ARBA00023066"/>
    </source>
</evidence>
<dbReference type="EMBL" id="HBEN01014411">
    <property type="protein sequence ID" value="CAD8451113.1"/>
    <property type="molecule type" value="Transcribed_RNA"/>
</dbReference>
<evidence type="ECO:0000256" key="5">
    <source>
        <dbReference type="ARBA" id="ARBA00008357"/>
    </source>
</evidence>
<dbReference type="PROSITE" id="PS00879">
    <property type="entry name" value="ODR_DC_2_2"/>
    <property type="match status" value="1"/>
</dbReference>
<gene>
    <name evidence="20" type="ORF">MSP1401_LOCUS12019</name>
    <name evidence="21" type="ORF">MSP1401_LOCUS12020</name>
</gene>
<organism evidence="21">
    <name type="scientific">Micromonas pusilla</name>
    <name type="common">Picoplanktonic green alga</name>
    <name type="synonym">Chromulina pusilla</name>
    <dbReference type="NCBI Taxonomy" id="38833"/>
    <lineage>
        <taxon>Eukaryota</taxon>
        <taxon>Viridiplantae</taxon>
        <taxon>Chlorophyta</taxon>
        <taxon>Mamiellophyceae</taxon>
        <taxon>Mamiellales</taxon>
        <taxon>Mamiellaceae</taxon>
        <taxon>Micromonas</taxon>
    </lineage>
</organism>
<proteinExistence type="inferred from homology"/>
<evidence type="ECO:0000256" key="16">
    <source>
        <dbReference type="RuleBase" id="RU003740"/>
    </source>
</evidence>
<evidence type="ECO:0000313" key="20">
    <source>
        <dbReference type="EMBL" id="CAD8451111.1"/>
    </source>
</evidence>
<dbReference type="EC" id="4.1.1.19" evidence="6 16"/>
<evidence type="ECO:0000256" key="9">
    <source>
        <dbReference type="ARBA" id="ARBA00022842"/>
    </source>
</evidence>
<dbReference type="GO" id="GO:0008295">
    <property type="term" value="P:spermidine biosynthetic process"/>
    <property type="evidence" value="ECO:0007669"/>
    <property type="project" value="UniProtKB-KW"/>
</dbReference>
<keyword evidence="10 15" id="KW-0663">Pyridoxal phosphate</keyword>
<dbReference type="InterPro" id="IPR040634">
    <property type="entry name" value="Arg_decarb_HB"/>
</dbReference>
<dbReference type="Gene3D" id="1.20.58.930">
    <property type="match status" value="1"/>
</dbReference>
<keyword evidence="13 16" id="KW-0456">Lyase</keyword>
<keyword evidence="11 16" id="KW-0745">Spermidine biosynthesis</keyword>
<dbReference type="Gene3D" id="3.20.20.10">
    <property type="entry name" value="Alanine racemase"/>
    <property type="match status" value="1"/>
</dbReference>
<comment type="cofactor">
    <cofactor evidence="1 15 16">
        <name>pyridoxal 5'-phosphate</name>
        <dbReference type="ChEBI" id="CHEBI:597326"/>
    </cofactor>
</comment>
<evidence type="ECO:0000256" key="12">
    <source>
        <dbReference type="ARBA" id="ARBA00023115"/>
    </source>
</evidence>
<comment type="similarity">
    <text evidence="5 16">Belongs to the Orn/Lys/Arg decarboxylase class-II family. SpeA subfamily.</text>
</comment>
<dbReference type="SUPFAM" id="SSF51419">
    <property type="entry name" value="PLP-binding barrel"/>
    <property type="match status" value="1"/>
</dbReference>
<comment type="function">
    <text evidence="3">Catalyzes the biosynthesis of agmatine from arginine.</text>
</comment>
<feature type="domain" description="Orn/DAP/Arg decarboxylase 2 N-terminal" evidence="18">
    <location>
        <begin position="185"/>
        <end position="460"/>
    </location>
</feature>
<evidence type="ECO:0000259" key="19">
    <source>
        <dbReference type="Pfam" id="PF17810"/>
    </source>
</evidence>
<feature type="compositionally biased region" description="Basic and acidic residues" evidence="17">
    <location>
        <begin position="484"/>
        <end position="494"/>
    </location>
</feature>
<comment type="catalytic activity">
    <reaction evidence="14 16">
        <text>L-arginine + H(+) = agmatine + CO2</text>
        <dbReference type="Rhea" id="RHEA:17641"/>
        <dbReference type="ChEBI" id="CHEBI:15378"/>
        <dbReference type="ChEBI" id="CHEBI:16526"/>
        <dbReference type="ChEBI" id="CHEBI:32682"/>
        <dbReference type="ChEBI" id="CHEBI:58145"/>
        <dbReference type="EC" id="4.1.1.19"/>
    </reaction>
</comment>
<evidence type="ECO:0000256" key="4">
    <source>
        <dbReference type="ARBA" id="ARBA00004773"/>
    </source>
</evidence>
<feature type="domain" description="Arginine decarboxylase helical bundle" evidence="19">
    <location>
        <begin position="531"/>
        <end position="596"/>
    </location>
</feature>
<dbReference type="GO" id="GO:0006527">
    <property type="term" value="P:L-arginine catabolic process"/>
    <property type="evidence" value="ECO:0007669"/>
    <property type="project" value="InterPro"/>
</dbReference>
<dbReference type="InterPro" id="IPR009006">
    <property type="entry name" value="Ala_racemase/Decarboxylase_C"/>
</dbReference>
<keyword evidence="12" id="KW-0620">Polyamine biosynthesis</keyword>
<feature type="active site" description="Proton donor" evidence="15">
    <location>
        <position position="667"/>
    </location>
</feature>
<evidence type="ECO:0000256" key="3">
    <source>
        <dbReference type="ARBA" id="ARBA00002257"/>
    </source>
</evidence>
<dbReference type="GO" id="GO:0046872">
    <property type="term" value="F:metal ion binding"/>
    <property type="evidence" value="ECO:0007669"/>
    <property type="project" value="UniProtKB-KW"/>
</dbReference>
<evidence type="ECO:0000256" key="10">
    <source>
        <dbReference type="ARBA" id="ARBA00022898"/>
    </source>
</evidence>
<evidence type="ECO:0000256" key="15">
    <source>
        <dbReference type="PIRSR" id="PIRSR600183-50"/>
    </source>
</evidence>
<dbReference type="InterPro" id="IPR029066">
    <property type="entry name" value="PLP-binding_barrel"/>
</dbReference>
<feature type="region of interest" description="Disordered" evidence="17">
    <location>
        <begin position="474"/>
        <end position="509"/>
    </location>
</feature>
<dbReference type="PRINTS" id="PR01179">
    <property type="entry name" value="ODADCRBXLASE"/>
</dbReference>
<accession>A0A6U0E413</accession>
<dbReference type="PANTHER" id="PTHR43295">
    <property type="entry name" value="ARGININE DECARBOXYLASE"/>
    <property type="match status" value="1"/>
</dbReference>
<sequence>MLTSAGEVGVRASTGRPAPRASPRGKVLTRPNLPSARHHRHRRFGAFVPRGSTPRVEDWTVEDSASLYSLDAWGAPYFAADAETGRVVVRPLGDDADALGGPPPEIDLFALASDARARLASDGPLVVRFPDIACREAARLHAIFDEAAATWNYGAGSLRSVERGTDADASSADATSADGSRPKPAYQGVFPVKCCHDVELLRALVSSGAPRAFGLEAGSKAELLLAVAVMRSCCFDQTKKDVQTPYAPLLVCNGYKDASYVRVAFEAAAAGTRVALVVEKLSELEPILERLRETRRTKTKPKTKRRSTPLLGVRVRLGTTHDGQWGATSGDDAKFGLGARETLFLLETLRDAGFLSELRLLHFHVGSQVSDIATIKEAMRESSQMYTELVRLGAPMGLIDVGGGLGVDYDGSRGWGGRASRNYDEKNYANDIVAALADACARAGIEPPTIVSESGRAIVSASAALVFQIVSTDPRGARGSRQGNEYKRGAETVRDPFATDGETPFTEKEDEKTLTPTLEALRSMPPSRFLLHNFREVARTLKTAETANVQEAINDATQFRQEADRLFKLGIMGLEERAEAEELFCLTRARVFHIANTRRLKKSTSQYFLPVDVQTEARRPAVWYHANMSVFRSLPDIWAIQQLFPVAPLHRLRERPNAAGAVADLTCDSDGRVDAFVGAAAKGVEDVFSDAERGAPSPFLTLHAPREGEPYLMAAFLVGAYQESMGSAGHNLFGSPATANVFLETERRKKDLQKTKPTHDSARVSFSFRLDSVRGGDSDVVVSLRAGDTNADALRGAGVDTESIVAWVRGGGGDTSIDEANDAALLAAVDDVLRESTYLESRDERRAR</sequence>
<dbReference type="InterPro" id="IPR022644">
    <property type="entry name" value="De-COase2_N"/>
</dbReference>
<dbReference type="AlphaFoldDB" id="A0A6U0E413"/>
<dbReference type="Pfam" id="PF17810">
    <property type="entry name" value="Arg_decarb_HB"/>
    <property type="match status" value="1"/>
</dbReference>
<protein>
    <recommendedName>
        <fullName evidence="6 16">Arginine decarboxylase</fullName>
        <ecNumber evidence="6 16">4.1.1.19</ecNumber>
    </recommendedName>
</protein>
<evidence type="ECO:0000256" key="2">
    <source>
        <dbReference type="ARBA" id="ARBA00001946"/>
    </source>
</evidence>
<evidence type="ECO:0000256" key="13">
    <source>
        <dbReference type="ARBA" id="ARBA00023239"/>
    </source>
</evidence>